<accession>A0A1X7SAE7</accession>
<sequence>MSRPKISRVYVYAVGWDVSDGALFEVLGKKLLSWTQRWVTNKNLSPGMIEEKIDPTKMTKIEWTSVWAAHTEAWTDPEFEFVLEHTSPKAPKGIENLPPRQPIPHPWKSPATLIEAAAEYLDIFGYTPPAEKKKTLQKTTTAQVTAALAEKNKQKLA</sequence>
<reference evidence="1 2" key="1">
    <citation type="submission" date="2016-06" db="EMBL/GenBank/DDBJ databases">
        <authorList>
            <person name="Kjaerup R.B."/>
            <person name="Dalgaard T.S."/>
            <person name="Juul-Madsen H.R."/>
        </authorList>
    </citation>
    <scope>NUCLEOTIDE SEQUENCE [LARGE SCALE GENOMIC DNA]</scope>
</reference>
<protein>
    <submittedName>
        <fullName evidence="1">Uncharacterized protein</fullName>
    </submittedName>
</protein>
<gene>
    <name evidence="1" type="ORF">ZT3D7_G11666</name>
</gene>
<dbReference type="Proteomes" id="UP000215127">
    <property type="component" value="Chromosome 19"/>
</dbReference>
<keyword evidence="2" id="KW-1185">Reference proteome</keyword>
<proteinExistence type="predicted"/>
<organism evidence="1 2">
    <name type="scientific">Zymoseptoria tritici (strain ST99CH_3D7)</name>
    <dbReference type="NCBI Taxonomy" id="1276538"/>
    <lineage>
        <taxon>Eukaryota</taxon>
        <taxon>Fungi</taxon>
        <taxon>Dikarya</taxon>
        <taxon>Ascomycota</taxon>
        <taxon>Pezizomycotina</taxon>
        <taxon>Dothideomycetes</taxon>
        <taxon>Dothideomycetidae</taxon>
        <taxon>Mycosphaerellales</taxon>
        <taxon>Mycosphaerellaceae</taxon>
        <taxon>Zymoseptoria</taxon>
    </lineage>
</organism>
<name>A0A1X7SAE7_ZYMT9</name>
<evidence type="ECO:0000313" key="1">
    <source>
        <dbReference type="EMBL" id="SMQ56511.1"/>
    </source>
</evidence>
<dbReference type="EMBL" id="LT853707">
    <property type="protein sequence ID" value="SMQ56511.1"/>
    <property type="molecule type" value="Genomic_DNA"/>
</dbReference>
<evidence type="ECO:0000313" key="2">
    <source>
        <dbReference type="Proteomes" id="UP000215127"/>
    </source>
</evidence>
<dbReference type="AlphaFoldDB" id="A0A1X7SAE7"/>
<dbReference type="STRING" id="1276538.A0A1X7SAE7"/>